<keyword evidence="3" id="KW-0472">Membrane</keyword>
<feature type="transmembrane region" description="Helical" evidence="3">
    <location>
        <begin position="187"/>
        <end position="205"/>
    </location>
</feature>
<evidence type="ECO:0000313" key="4">
    <source>
        <dbReference type="EMBL" id="ERL47615.1"/>
    </source>
</evidence>
<keyword evidence="1 2" id="KW-0808">Transferase</keyword>
<dbReference type="EC" id="2.7.6.1" evidence="4"/>
<dbReference type="InterPro" id="IPR048254">
    <property type="entry name" value="CDP_ALCOHOL_P_TRANSF_CS"/>
</dbReference>
<protein>
    <submittedName>
        <fullName evidence="4">Ribose-phosphate pyrophosphokinase protein</fullName>
        <ecNumber evidence="4">2.7.6.1</ecNumber>
    </submittedName>
</protein>
<keyword evidence="5" id="KW-1185">Reference proteome</keyword>
<evidence type="ECO:0000256" key="2">
    <source>
        <dbReference type="RuleBase" id="RU003750"/>
    </source>
</evidence>
<comment type="similarity">
    <text evidence="2">Belongs to the CDP-alcohol phosphatidyltransferase class-I family.</text>
</comment>
<dbReference type="STRING" id="1397666.RS24_00585"/>
<keyword evidence="4" id="KW-0418">Kinase</keyword>
<dbReference type="Pfam" id="PF01066">
    <property type="entry name" value="CDP-OH_P_transf"/>
    <property type="match status" value="1"/>
</dbReference>
<evidence type="ECO:0000256" key="1">
    <source>
        <dbReference type="ARBA" id="ARBA00022679"/>
    </source>
</evidence>
<feature type="transmembrane region" description="Helical" evidence="3">
    <location>
        <begin position="102"/>
        <end position="125"/>
    </location>
</feature>
<feature type="transmembrane region" description="Helical" evidence="3">
    <location>
        <begin position="131"/>
        <end position="153"/>
    </location>
</feature>
<dbReference type="GO" id="GO:0016020">
    <property type="term" value="C:membrane"/>
    <property type="evidence" value="ECO:0007669"/>
    <property type="project" value="InterPro"/>
</dbReference>
<gene>
    <name evidence="4" type="primary">prsA</name>
    <name evidence="4" type="ORF">RS24_00585</name>
</gene>
<feature type="transmembrane region" description="Helical" evidence="3">
    <location>
        <begin position="61"/>
        <end position="82"/>
    </location>
</feature>
<dbReference type="PATRIC" id="fig|1397666.3.peg.523"/>
<reference evidence="4 5" key="1">
    <citation type="journal article" date="2014" name="FEMS Microbiol. Ecol.">
        <title>Genomic differentiation among two strains of the PS1 clade isolated from geographically separated marine habitats.</title>
        <authorList>
            <person name="Jimenez-Infante F."/>
            <person name="Ngugi D.K."/>
            <person name="Alam I."/>
            <person name="Rashid M."/>
            <person name="Baalawi W."/>
            <person name="Kamau A.A."/>
            <person name="Bajic V.B."/>
            <person name="Stingl U."/>
        </authorList>
    </citation>
    <scope>NUCLEOTIDE SEQUENCE [LARGE SCALE GENOMIC DNA]</scope>
    <source>
        <strain evidence="4 5">RS24</strain>
    </source>
</reference>
<accession>U2WVP3</accession>
<keyword evidence="3" id="KW-0812">Transmembrane</keyword>
<dbReference type="GO" id="GO:0004749">
    <property type="term" value="F:ribose phosphate diphosphokinase activity"/>
    <property type="evidence" value="ECO:0007669"/>
    <property type="project" value="UniProtKB-EC"/>
</dbReference>
<sequence>MAVEFIFLAALLDAIDGRVARALKAESKIGGQLDSLADFFNFGIAPIMMIYFWQLNEIERLGWLVVILYTVCTALRLAKFNVLQDDLSSDDGETMPIWTQNFFVGVPSPVAGIMVLSPLYLSFLGFDMSSFLMSIACLVVILSLLMVSSIPTFSLKHLKFKVPRVYLISIFLTFVLIAGALSTFPWIMILILCAAYLLSIPVAIYKYRQMERTL</sequence>
<dbReference type="Gene3D" id="1.20.120.1760">
    <property type="match status" value="1"/>
</dbReference>
<dbReference type="GO" id="GO:0016780">
    <property type="term" value="F:phosphotransferase activity, for other substituted phosphate groups"/>
    <property type="evidence" value="ECO:0007669"/>
    <property type="project" value="InterPro"/>
</dbReference>
<comment type="caution">
    <text evidence="4">The sequence shown here is derived from an EMBL/GenBank/DDBJ whole genome shotgun (WGS) entry which is preliminary data.</text>
</comment>
<evidence type="ECO:0000256" key="3">
    <source>
        <dbReference type="SAM" id="Phobius"/>
    </source>
</evidence>
<organism evidence="4 5">
    <name type="scientific">Candidatus Micropelagius thuwalensis</name>
    <dbReference type="NCBI Taxonomy" id="1397666"/>
    <lineage>
        <taxon>Bacteria</taxon>
        <taxon>Pseudomonadati</taxon>
        <taxon>Pseudomonadota</taxon>
        <taxon>Alphaproteobacteria</taxon>
        <taxon>PS1 clade</taxon>
        <taxon>Candidatus Micropelagius</taxon>
    </lineage>
</organism>
<dbReference type="AlphaFoldDB" id="U2WVP3"/>
<name>U2WVP3_9PROT</name>
<dbReference type="EMBL" id="AWXE01000001">
    <property type="protein sequence ID" value="ERL47615.1"/>
    <property type="molecule type" value="Genomic_DNA"/>
</dbReference>
<dbReference type="PROSITE" id="PS00379">
    <property type="entry name" value="CDP_ALCOHOL_P_TRANSF"/>
    <property type="match status" value="1"/>
</dbReference>
<dbReference type="eggNOG" id="COG1183">
    <property type="taxonomic scope" value="Bacteria"/>
</dbReference>
<dbReference type="Proteomes" id="UP000016762">
    <property type="component" value="Unassembled WGS sequence"/>
</dbReference>
<dbReference type="GO" id="GO:0008654">
    <property type="term" value="P:phospholipid biosynthetic process"/>
    <property type="evidence" value="ECO:0007669"/>
    <property type="project" value="InterPro"/>
</dbReference>
<keyword evidence="3" id="KW-1133">Transmembrane helix</keyword>
<dbReference type="InterPro" id="IPR000462">
    <property type="entry name" value="CDP-OH_P_trans"/>
</dbReference>
<evidence type="ECO:0000313" key="5">
    <source>
        <dbReference type="Proteomes" id="UP000016762"/>
    </source>
</evidence>
<dbReference type="InterPro" id="IPR043130">
    <property type="entry name" value="CDP-OH_PTrfase_TM_dom"/>
</dbReference>
<dbReference type="GO" id="GO:0016301">
    <property type="term" value="F:kinase activity"/>
    <property type="evidence" value="ECO:0007669"/>
    <property type="project" value="UniProtKB-KW"/>
</dbReference>
<feature type="transmembrane region" description="Helical" evidence="3">
    <location>
        <begin position="165"/>
        <end position="181"/>
    </location>
</feature>
<proteinExistence type="inferred from homology"/>